<dbReference type="GO" id="GO:0003723">
    <property type="term" value="F:RNA binding"/>
    <property type="evidence" value="ECO:0007669"/>
    <property type="project" value="InterPro"/>
</dbReference>
<dbReference type="Proteomes" id="UP000186851">
    <property type="component" value="Chromosome"/>
</dbReference>
<dbReference type="Pfam" id="PF01423">
    <property type="entry name" value="LSM"/>
    <property type="match status" value="1"/>
</dbReference>
<feature type="domain" description="Sm" evidence="2">
    <location>
        <begin position="4"/>
        <end position="76"/>
    </location>
</feature>
<reference evidence="3" key="1">
    <citation type="journal article" date="2017" name="Nature">
        <title>Asgard archaea illuminate the origin of eukaryotic cellular complexity.</title>
        <authorList>
            <person name="Zaremba-Niedzwiedzka K."/>
            <person name="Caceres E.F."/>
            <person name="Saw J.H."/>
            <person name="Backstrom D."/>
            <person name="Juzokaite L."/>
            <person name="Vancaester E."/>
            <person name="Seitz K.W."/>
            <person name="Anantharaman K."/>
            <person name="Starnawski P."/>
            <person name="Kjeldsen K.U."/>
            <person name="Scott M.B."/>
            <person name="Nunoura T."/>
            <person name="Banfield J.F."/>
            <person name="Schramm A."/>
            <person name="Baker B.J."/>
            <person name="Spang A."/>
            <person name="Ettema T.J.G."/>
        </authorList>
    </citation>
    <scope>NUCLEOTIDE SEQUENCE</scope>
    <source>
        <strain evidence="3">LCB_4</strain>
    </source>
</reference>
<dbReference type="AlphaFoldDB" id="A0AAF0D361"/>
<dbReference type="InterPro" id="IPR001163">
    <property type="entry name" value="Sm_dom_euk/arc"/>
</dbReference>
<dbReference type="PANTHER" id="PTHR11021">
    <property type="entry name" value="SMALL NUCLEAR RIBONUCLEOPROTEIN F SNRNP-F"/>
    <property type="match status" value="1"/>
</dbReference>
<accession>A0AAF0D361</accession>
<reference evidence="3" key="2">
    <citation type="journal article" date="2022" name="Nat. Microbiol.">
        <title>A closed Candidatus Odinarchaeum chromosome exposes Asgard archaeal viruses.</title>
        <authorList>
            <person name="Tamarit D."/>
            <person name="Caceres E.F."/>
            <person name="Krupovic M."/>
            <person name="Nijland R."/>
            <person name="Eme L."/>
            <person name="Robinson N.P."/>
            <person name="Ettema T.J.G."/>
        </authorList>
    </citation>
    <scope>NUCLEOTIDE SEQUENCE</scope>
    <source>
        <strain evidence="3">LCB_4</strain>
    </source>
</reference>
<dbReference type="InterPro" id="IPR010920">
    <property type="entry name" value="LSM_dom_sf"/>
</dbReference>
<evidence type="ECO:0000313" key="3">
    <source>
        <dbReference type="EMBL" id="WEU40852.1"/>
    </source>
</evidence>
<dbReference type="PIRSF" id="PIRSF006609">
    <property type="entry name" value="snRNP_SmF"/>
    <property type="match status" value="1"/>
</dbReference>
<dbReference type="InterPro" id="IPR016487">
    <property type="entry name" value="Lsm6/sSmF"/>
</dbReference>
<dbReference type="InterPro" id="IPR047575">
    <property type="entry name" value="Sm"/>
</dbReference>
<dbReference type="PANTHER" id="PTHR11021:SF0">
    <property type="entry name" value="SMALL NUCLEAR RIBONUCLEOPROTEIN F"/>
    <property type="match status" value="1"/>
</dbReference>
<keyword evidence="1" id="KW-0687">Ribonucleoprotein</keyword>
<evidence type="ECO:0000313" key="4">
    <source>
        <dbReference type="Proteomes" id="UP000186851"/>
    </source>
</evidence>
<evidence type="ECO:0000259" key="2">
    <source>
        <dbReference type="PROSITE" id="PS52002"/>
    </source>
</evidence>
<dbReference type="Gene3D" id="2.30.30.100">
    <property type="match status" value="1"/>
</dbReference>
<gene>
    <name evidence="3" type="ORF">OdinLCB4_002750</name>
</gene>
<dbReference type="EMBL" id="CP091871">
    <property type="protein sequence ID" value="WEU40852.1"/>
    <property type="molecule type" value="Genomic_DNA"/>
</dbReference>
<protein>
    <submittedName>
        <fullName evidence="3">U6 snRNA-associated Sm-like protein LSm6</fullName>
    </submittedName>
</protein>
<name>A0AAF0D361_ODILC</name>
<sequence>MERQPLKLLSKALNNLVLVKLKNKKEYVGRLTEMDVYMNIVLAEAEEIEDDKPVARYGEIFIRGNNILYIKPDVTLDWLKSRTSQV</sequence>
<dbReference type="GO" id="GO:1990904">
    <property type="term" value="C:ribonucleoprotein complex"/>
    <property type="evidence" value="ECO:0007669"/>
    <property type="project" value="UniProtKB-KW"/>
</dbReference>
<organism evidence="3 4">
    <name type="scientific">Odinarchaeota yellowstonii (strain LCB_4)</name>
    <dbReference type="NCBI Taxonomy" id="1841599"/>
    <lineage>
        <taxon>Archaea</taxon>
        <taxon>Promethearchaeati</taxon>
        <taxon>Candidatus Odinarchaeota</taxon>
        <taxon>Candidatus Odinarchaeia</taxon>
        <taxon>Candidatus Odinarchaeales</taxon>
        <taxon>Candidatus Odinarchaeaceae</taxon>
        <taxon>Candidatus Odinarchaeum</taxon>
    </lineage>
</organism>
<dbReference type="SUPFAM" id="SSF50182">
    <property type="entry name" value="Sm-like ribonucleoproteins"/>
    <property type="match status" value="1"/>
</dbReference>
<dbReference type="KEGG" id="oyw:OdinLCB4_002750"/>
<dbReference type="PROSITE" id="PS52002">
    <property type="entry name" value="SM"/>
    <property type="match status" value="1"/>
</dbReference>
<dbReference type="SMART" id="SM00651">
    <property type="entry name" value="Sm"/>
    <property type="match status" value="1"/>
</dbReference>
<proteinExistence type="predicted"/>
<dbReference type="GO" id="GO:0000398">
    <property type="term" value="P:mRNA splicing, via spliceosome"/>
    <property type="evidence" value="ECO:0007669"/>
    <property type="project" value="InterPro"/>
</dbReference>
<evidence type="ECO:0000256" key="1">
    <source>
        <dbReference type="ARBA" id="ARBA00023274"/>
    </source>
</evidence>
<dbReference type="CDD" id="cd01726">
    <property type="entry name" value="LSm6"/>
    <property type="match status" value="1"/>
</dbReference>